<dbReference type="InterPro" id="IPR045584">
    <property type="entry name" value="Pilin-like"/>
</dbReference>
<evidence type="ECO:0000313" key="11">
    <source>
        <dbReference type="Proteomes" id="UP000030647"/>
    </source>
</evidence>
<gene>
    <name evidence="10" type="ORF">L248_1725</name>
</gene>
<evidence type="ECO:0000256" key="1">
    <source>
        <dbReference type="ARBA" id="ARBA00004162"/>
    </source>
</evidence>
<dbReference type="GO" id="GO:0009986">
    <property type="term" value="C:cell surface"/>
    <property type="evidence" value="ECO:0007669"/>
    <property type="project" value="UniProtKB-SubCell"/>
</dbReference>
<dbReference type="PROSITE" id="PS00409">
    <property type="entry name" value="PROKAR_NTER_METHYL"/>
    <property type="match status" value="1"/>
</dbReference>
<dbReference type="GO" id="GO:0005886">
    <property type="term" value="C:plasma membrane"/>
    <property type="evidence" value="ECO:0007669"/>
    <property type="project" value="UniProtKB-SubCell"/>
</dbReference>
<dbReference type="STRING" id="1231336.L248_1725"/>
<keyword evidence="11" id="KW-1185">Reference proteome</keyword>
<dbReference type="InterPro" id="IPR012902">
    <property type="entry name" value="N_methyl_site"/>
</dbReference>
<evidence type="ECO:0000256" key="7">
    <source>
        <dbReference type="ARBA" id="ARBA00023136"/>
    </source>
</evidence>
<evidence type="ECO:0000256" key="4">
    <source>
        <dbReference type="ARBA" id="ARBA00022481"/>
    </source>
</evidence>
<protein>
    <submittedName>
        <fullName evidence="10">Uncharacterized protein</fullName>
    </submittedName>
</protein>
<dbReference type="Proteomes" id="UP000030647">
    <property type="component" value="Unassembled WGS sequence"/>
</dbReference>
<keyword evidence="6" id="KW-1133">Transmembrane helix</keyword>
<evidence type="ECO:0000256" key="8">
    <source>
        <dbReference type="ARBA" id="ARBA00023287"/>
    </source>
</evidence>
<dbReference type="InterPro" id="IPR016940">
    <property type="entry name" value="ComGC"/>
</dbReference>
<comment type="subcellular location">
    <subcellularLocation>
        <location evidence="1">Cell membrane</location>
        <topology evidence="1">Single-pass membrane protein</topology>
    </subcellularLocation>
    <subcellularLocation>
        <location evidence="2">Cell surface</location>
    </subcellularLocation>
</comment>
<keyword evidence="8" id="KW-0178">Competence</keyword>
<keyword evidence="5" id="KW-0812">Transmembrane</keyword>
<sequence length="121" mass="13597">MMQLIKRQWQGMKRKKRKGFTLLEMLLVVFIIAALLLLVLPNLISQQGRVTAQTDEALVTTVQTQVSLYQADQSKLPENLEKLEETGYLSEKQLKQANQVVMYDPKTGNVTVKGSGTNSDS</sequence>
<evidence type="ECO:0000256" key="6">
    <source>
        <dbReference type="ARBA" id="ARBA00022989"/>
    </source>
</evidence>
<dbReference type="RefSeq" id="WP_022530731.1">
    <property type="nucleotide sequence ID" value="NZ_KI271607.1"/>
</dbReference>
<dbReference type="InterPro" id="IPR000983">
    <property type="entry name" value="Bac_GSPG_pilin"/>
</dbReference>
<dbReference type="SUPFAM" id="SSF54523">
    <property type="entry name" value="Pili subunits"/>
    <property type="match status" value="1"/>
</dbReference>
<dbReference type="GO" id="GO:0015628">
    <property type="term" value="P:protein secretion by the type II secretion system"/>
    <property type="evidence" value="ECO:0007669"/>
    <property type="project" value="InterPro"/>
</dbReference>
<proteinExistence type="inferred from homology"/>
<evidence type="ECO:0000256" key="2">
    <source>
        <dbReference type="ARBA" id="ARBA00004241"/>
    </source>
</evidence>
<name>U4TR45_9LACO</name>
<dbReference type="PRINTS" id="PR00813">
    <property type="entry name" value="BCTERIALGSPG"/>
</dbReference>
<dbReference type="HOGENOM" id="CLU_091705_9_3_9"/>
<dbReference type="EMBL" id="KI271607">
    <property type="protein sequence ID" value="ERL63982.1"/>
    <property type="molecule type" value="Genomic_DNA"/>
</dbReference>
<organism evidence="10 11">
    <name type="scientific">Schleiferilactobacillus shenzhenensis LY-73</name>
    <dbReference type="NCBI Taxonomy" id="1231336"/>
    <lineage>
        <taxon>Bacteria</taxon>
        <taxon>Bacillati</taxon>
        <taxon>Bacillota</taxon>
        <taxon>Bacilli</taxon>
        <taxon>Lactobacillales</taxon>
        <taxon>Lactobacillaceae</taxon>
        <taxon>Schleiferilactobacillus</taxon>
    </lineage>
</organism>
<dbReference type="Gene3D" id="3.30.700.10">
    <property type="entry name" value="Glycoprotein, Type 4 Pilin"/>
    <property type="match status" value="1"/>
</dbReference>
<dbReference type="Pfam" id="PF07963">
    <property type="entry name" value="N_methyl"/>
    <property type="match status" value="1"/>
</dbReference>
<accession>U4TR45</accession>
<dbReference type="NCBIfam" id="TIGR02532">
    <property type="entry name" value="IV_pilin_GFxxxE"/>
    <property type="match status" value="1"/>
</dbReference>
<evidence type="ECO:0000256" key="3">
    <source>
        <dbReference type="ARBA" id="ARBA00022475"/>
    </source>
</evidence>
<evidence type="ECO:0000256" key="5">
    <source>
        <dbReference type="ARBA" id="ARBA00022692"/>
    </source>
</evidence>
<dbReference type="PIRSF" id="PIRSF029928">
    <property type="entry name" value="Late_competence_ComGC"/>
    <property type="match status" value="1"/>
</dbReference>
<evidence type="ECO:0000256" key="9">
    <source>
        <dbReference type="ARBA" id="ARBA00043982"/>
    </source>
</evidence>
<keyword evidence="7" id="KW-0472">Membrane</keyword>
<dbReference type="AlphaFoldDB" id="U4TR45"/>
<keyword evidence="4" id="KW-0488">Methylation</keyword>
<dbReference type="GO" id="GO:0030420">
    <property type="term" value="P:establishment of competence for transformation"/>
    <property type="evidence" value="ECO:0007669"/>
    <property type="project" value="UniProtKB-KW"/>
</dbReference>
<dbReference type="eggNOG" id="COG4537">
    <property type="taxonomic scope" value="Bacteria"/>
</dbReference>
<reference evidence="11" key="1">
    <citation type="journal article" date="2013" name="Genome Announc.">
        <title>Whole-Genome Sequencing of Lactobacillus shenzhenensis Strain LY-73T.</title>
        <authorList>
            <person name="Lin Z."/>
            <person name="Liu Z."/>
            <person name="Yang R."/>
            <person name="Zou Y."/>
            <person name="Wan D."/>
            <person name="Chen J."/>
            <person name="Guo M."/>
            <person name="Zhao J."/>
            <person name="Fang C."/>
            <person name="Yang R."/>
            <person name="Liu F."/>
        </authorList>
    </citation>
    <scope>NUCLEOTIDE SEQUENCE [LARGE SCALE GENOMIC DNA]</scope>
    <source>
        <strain evidence="11">LY-73</strain>
    </source>
</reference>
<evidence type="ECO:0000313" key="10">
    <source>
        <dbReference type="EMBL" id="ERL63982.1"/>
    </source>
</evidence>
<dbReference type="GO" id="GO:0015627">
    <property type="term" value="C:type II protein secretion system complex"/>
    <property type="evidence" value="ECO:0007669"/>
    <property type="project" value="InterPro"/>
</dbReference>
<comment type="similarity">
    <text evidence="9">Belongs to the ComGC family.</text>
</comment>
<dbReference type="NCBIfam" id="NF040999">
    <property type="entry name" value="pilin_ComGC"/>
    <property type="match status" value="1"/>
</dbReference>
<keyword evidence="3" id="KW-1003">Cell membrane</keyword>